<gene>
    <name evidence="2" type="ORF">AWC38_SpisGene22686</name>
</gene>
<feature type="compositionally biased region" description="Basic and acidic residues" evidence="1">
    <location>
        <begin position="188"/>
        <end position="198"/>
    </location>
</feature>
<dbReference type="OrthoDB" id="5990379at2759"/>
<dbReference type="STRING" id="50429.A0A2B4R6I4"/>
<comment type="caution">
    <text evidence="2">The sequence shown here is derived from an EMBL/GenBank/DDBJ whole genome shotgun (WGS) entry which is preliminary data.</text>
</comment>
<feature type="compositionally biased region" description="Basic and acidic residues" evidence="1">
    <location>
        <begin position="207"/>
        <end position="223"/>
    </location>
</feature>
<dbReference type="Proteomes" id="UP000225706">
    <property type="component" value="Unassembled WGS sequence"/>
</dbReference>
<evidence type="ECO:0000256" key="1">
    <source>
        <dbReference type="SAM" id="MobiDB-lite"/>
    </source>
</evidence>
<evidence type="ECO:0000313" key="3">
    <source>
        <dbReference type="Proteomes" id="UP000225706"/>
    </source>
</evidence>
<sequence length="232" mass="26055">MFGAEDETNHVNHSQYVEKWCKAMTVAYRLAGKKSSEAGTRAKQPYDLFVRSLILLPGDRVLVHILRERGGPGKLRSHWEDQIHKVVSRKGEDSPVYEVKPDTGLGRNRILHRNLLLPCNNLPINIPNGFSQRREGRTEKDKRSTACQIPVPQAEELEDGTCSNDEYTITPGNPYTGQFIDEAVTEELAKSSVEEKQPRPTQSEDAISDHAHPGKVISDRTVLEETEESGLE</sequence>
<feature type="region of interest" description="Disordered" evidence="1">
    <location>
        <begin position="188"/>
        <end position="232"/>
    </location>
</feature>
<feature type="non-terminal residue" evidence="2">
    <location>
        <position position="232"/>
    </location>
</feature>
<proteinExistence type="predicted"/>
<keyword evidence="3" id="KW-1185">Reference proteome</keyword>
<dbReference type="EMBL" id="LSMT01001026">
    <property type="protein sequence ID" value="PFX13251.1"/>
    <property type="molecule type" value="Genomic_DNA"/>
</dbReference>
<reference evidence="3" key="1">
    <citation type="journal article" date="2017" name="bioRxiv">
        <title>Comparative analysis of the genomes of Stylophora pistillata and Acropora digitifera provides evidence for extensive differences between species of corals.</title>
        <authorList>
            <person name="Voolstra C.R."/>
            <person name="Li Y."/>
            <person name="Liew Y.J."/>
            <person name="Baumgarten S."/>
            <person name="Zoccola D."/>
            <person name="Flot J.-F."/>
            <person name="Tambutte S."/>
            <person name="Allemand D."/>
            <person name="Aranda M."/>
        </authorList>
    </citation>
    <scope>NUCLEOTIDE SEQUENCE [LARGE SCALE GENOMIC DNA]</scope>
</reference>
<name>A0A2B4R6I4_STYPI</name>
<accession>A0A2B4R6I4</accession>
<evidence type="ECO:0000313" key="2">
    <source>
        <dbReference type="EMBL" id="PFX13251.1"/>
    </source>
</evidence>
<dbReference type="AlphaFoldDB" id="A0A2B4R6I4"/>
<organism evidence="2 3">
    <name type="scientific">Stylophora pistillata</name>
    <name type="common">Smooth cauliflower coral</name>
    <dbReference type="NCBI Taxonomy" id="50429"/>
    <lineage>
        <taxon>Eukaryota</taxon>
        <taxon>Metazoa</taxon>
        <taxon>Cnidaria</taxon>
        <taxon>Anthozoa</taxon>
        <taxon>Hexacorallia</taxon>
        <taxon>Scleractinia</taxon>
        <taxon>Astrocoeniina</taxon>
        <taxon>Pocilloporidae</taxon>
        <taxon>Stylophora</taxon>
    </lineage>
</organism>
<protein>
    <submittedName>
        <fullName evidence="2">Uncharacterized protein</fullName>
    </submittedName>
</protein>